<name>A0A1F8CP58_9BACT</name>
<reference evidence="1 2" key="1">
    <citation type="journal article" date="2016" name="Nat. Commun.">
        <title>Thousands of microbial genomes shed light on interconnected biogeochemical processes in an aquifer system.</title>
        <authorList>
            <person name="Anantharaman K."/>
            <person name="Brown C.T."/>
            <person name="Hug L.A."/>
            <person name="Sharon I."/>
            <person name="Castelle C.J."/>
            <person name="Probst A.J."/>
            <person name="Thomas B.C."/>
            <person name="Singh A."/>
            <person name="Wilkins M.J."/>
            <person name="Karaoz U."/>
            <person name="Brodie E.L."/>
            <person name="Williams K.H."/>
            <person name="Hubbard S.S."/>
            <person name="Banfield J.F."/>
        </authorList>
    </citation>
    <scope>NUCLEOTIDE SEQUENCE [LARGE SCALE GENOMIC DNA]</scope>
</reference>
<protein>
    <submittedName>
        <fullName evidence="1">Uncharacterized protein</fullName>
    </submittedName>
</protein>
<evidence type="ECO:0000313" key="2">
    <source>
        <dbReference type="Proteomes" id="UP000179241"/>
    </source>
</evidence>
<evidence type="ECO:0000313" key="1">
    <source>
        <dbReference type="EMBL" id="OGM77639.1"/>
    </source>
</evidence>
<organism evidence="1 2">
    <name type="scientific">Candidatus Woesebacteria bacterium RIFOXYA1_FULL_43_9</name>
    <dbReference type="NCBI Taxonomy" id="1802534"/>
    <lineage>
        <taxon>Bacteria</taxon>
        <taxon>Candidatus Woeseibacteriota</taxon>
    </lineage>
</organism>
<proteinExistence type="predicted"/>
<accession>A0A1F8CP58</accession>
<sequence>MLLAPVEPGLVVQLYHDRWSQSLVVHLVHLRGLDPEKLAVPVLLVLASVPTPVPVPKQLAALPKDQPLVLELDYLYLGPSKITALRF</sequence>
<dbReference type="Proteomes" id="UP000179241">
    <property type="component" value="Unassembled WGS sequence"/>
</dbReference>
<comment type="caution">
    <text evidence="1">The sequence shown here is derived from an EMBL/GenBank/DDBJ whole genome shotgun (WGS) entry which is preliminary data.</text>
</comment>
<dbReference type="EMBL" id="MGHU01000014">
    <property type="protein sequence ID" value="OGM77639.1"/>
    <property type="molecule type" value="Genomic_DNA"/>
</dbReference>
<gene>
    <name evidence="1" type="ORF">A2188_01320</name>
</gene>
<dbReference type="AlphaFoldDB" id="A0A1F8CP58"/>